<keyword evidence="7 9" id="KW-0408">Iron</keyword>
<dbReference type="InterPro" id="IPR009056">
    <property type="entry name" value="Cyt_c-like_dom"/>
</dbReference>
<accession>A0A0W1A5S7</accession>
<feature type="binding site" description="axial binding residue" evidence="9">
    <location>
        <position position="36"/>
    </location>
    <ligand>
        <name>heme c</name>
        <dbReference type="ChEBI" id="CHEBI:61717"/>
        <label>1</label>
    </ligand>
    <ligandPart>
        <name>Fe</name>
        <dbReference type="ChEBI" id="CHEBI:18248"/>
    </ligandPart>
</feature>
<dbReference type="PATRIC" id="fig|66969.6.peg.2559"/>
<comment type="subcellular location">
    <subcellularLocation>
        <location evidence="1">Periplasm</location>
    </subcellularLocation>
</comment>
<comment type="caution">
    <text evidence="12">The sequence shown here is derived from an EMBL/GenBank/DDBJ whole genome shotgun (WGS) entry which is preliminary data.</text>
</comment>
<feature type="binding site" description="covalent" evidence="8">
    <location>
        <position position="35"/>
    </location>
    <ligand>
        <name>heme c</name>
        <dbReference type="ChEBI" id="CHEBI:61717"/>
        <label>1</label>
    </ligand>
</feature>
<evidence type="ECO:0000313" key="13">
    <source>
        <dbReference type="Proteomes" id="UP000054729"/>
    </source>
</evidence>
<evidence type="ECO:0000256" key="6">
    <source>
        <dbReference type="ARBA" id="ARBA00022982"/>
    </source>
</evidence>
<proteinExistence type="predicted"/>
<keyword evidence="6" id="KW-0249">Electron transport</keyword>
<organism evidence="12 13">
    <name type="scientific">Legionella waltersii</name>
    <dbReference type="NCBI Taxonomy" id="66969"/>
    <lineage>
        <taxon>Bacteria</taxon>
        <taxon>Pseudomonadati</taxon>
        <taxon>Pseudomonadota</taxon>
        <taxon>Gammaproteobacteria</taxon>
        <taxon>Legionellales</taxon>
        <taxon>Legionellaceae</taxon>
        <taxon>Legionella</taxon>
    </lineage>
</organism>
<evidence type="ECO:0000313" key="12">
    <source>
        <dbReference type="EMBL" id="KTD76633.1"/>
    </source>
</evidence>
<evidence type="ECO:0000256" key="10">
    <source>
        <dbReference type="SAM" id="SignalP"/>
    </source>
</evidence>
<evidence type="ECO:0000256" key="5">
    <source>
        <dbReference type="ARBA" id="ARBA00022764"/>
    </source>
</evidence>
<protein>
    <submittedName>
        <fullName evidence="12">Cytochrome c4</fullName>
    </submittedName>
</protein>
<keyword evidence="3 8" id="KW-0349">Heme</keyword>
<dbReference type="Pfam" id="PF00034">
    <property type="entry name" value="Cytochrom_C"/>
    <property type="match status" value="2"/>
</dbReference>
<dbReference type="SUPFAM" id="SSF46626">
    <property type="entry name" value="Cytochrome c"/>
    <property type="match status" value="2"/>
</dbReference>
<feature type="domain" description="Cytochrome c" evidence="11">
    <location>
        <begin position="108"/>
        <end position="199"/>
    </location>
</feature>
<feature type="binding site" description="axial binding residue" evidence="9">
    <location>
        <position position="133"/>
    </location>
    <ligand>
        <name>heme c</name>
        <dbReference type="ChEBI" id="CHEBI:61717"/>
        <label>2</label>
    </ligand>
    <ligandPart>
        <name>Fe</name>
        <dbReference type="ChEBI" id="CHEBI:18248"/>
    </ligandPart>
</feature>
<keyword evidence="4 9" id="KW-0479">Metal-binding</keyword>
<dbReference type="EMBL" id="LNZB01000051">
    <property type="protein sequence ID" value="KTD76633.1"/>
    <property type="molecule type" value="Genomic_DNA"/>
</dbReference>
<dbReference type="InterPro" id="IPR024167">
    <property type="entry name" value="Cytochrome_c4-like"/>
</dbReference>
<gene>
    <name evidence="12" type="primary">cyc4</name>
    <name evidence="12" type="ORF">Lwal_2355</name>
</gene>
<evidence type="ECO:0000256" key="7">
    <source>
        <dbReference type="ARBA" id="ARBA00023004"/>
    </source>
</evidence>
<feature type="chain" id="PRO_5006919419" evidence="10">
    <location>
        <begin position="19"/>
        <end position="199"/>
    </location>
</feature>
<dbReference type="GO" id="GO:0042597">
    <property type="term" value="C:periplasmic space"/>
    <property type="evidence" value="ECO:0007669"/>
    <property type="project" value="UniProtKB-SubCell"/>
</dbReference>
<dbReference type="PROSITE" id="PS51007">
    <property type="entry name" value="CYTC"/>
    <property type="match status" value="2"/>
</dbReference>
<name>A0A0W1A5S7_9GAMM</name>
<comment type="PTM">
    <text evidence="8">Binds 2 heme c groups covalently per subunit.</text>
</comment>
<dbReference type="InterPro" id="IPR036909">
    <property type="entry name" value="Cyt_c-like_dom_sf"/>
</dbReference>
<dbReference type="Proteomes" id="UP000054729">
    <property type="component" value="Unassembled WGS sequence"/>
</dbReference>
<evidence type="ECO:0000256" key="4">
    <source>
        <dbReference type="ARBA" id="ARBA00022723"/>
    </source>
</evidence>
<dbReference type="OrthoDB" id="9773456at2"/>
<feature type="signal peptide" evidence="10">
    <location>
        <begin position="1"/>
        <end position="18"/>
    </location>
</feature>
<dbReference type="AlphaFoldDB" id="A0A0W1A5S7"/>
<feature type="binding site" description="covalent" evidence="8">
    <location>
        <position position="32"/>
    </location>
    <ligand>
        <name>heme c</name>
        <dbReference type="ChEBI" id="CHEBI:61717"/>
        <label>1</label>
    </ligand>
</feature>
<evidence type="ECO:0000256" key="9">
    <source>
        <dbReference type="PIRSR" id="PIRSR000005-2"/>
    </source>
</evidence>
<dbReference type="PANTHER" id="PTHR33751:SF9">
    <property type="entry name" value="CYTOCHROME C4"/>
    <property type="match status" value="1"/>
</dbReference>
<dbReference type="GO" id="GO:0009055">
    <property type="term" value="F:electron transfer activity"/>
    <property type="evidence" value="ECO:0007669"/>
    <property type="project" value="InterPro"/>
</dbReference>
<feature type="binding site" description="covalent" evidence="8">
    <location>
        <position position="129"/>
    </location>
    <ligand>
        <name>heme c</name>
        <dbReference type="ChEBI" id="CHEBI:61717"/>
        <label>2</label>
    </ligand>
</feature>
<evidence type="ECO:0000256" key="8">
    <source>
        <dbReference type="PIRSR" id="PIRSR000005-1"/>
    </source>
</evidence>
<sequence length="199" mass="21674">MKKLALVIILCCSPVAFAETTPQTVQEKAVVCTACHGQNGISTNPEWPNLAGQHPAYFVKQLNDIKAGKSRIAPTMVAMIANLNEQEMNDLAVYYAKMPLAEGSTAKKYVARGEQLYRGGDLDKHIPACIACHGPTGTGNEQAGFPSLSGQKATYTMMQLQAFKDKKRTNDLNNIMQDIGSKMSQEDIEAVANYIQGLY</sequence>
<dbReference type="GO" id="GO:0005506">
    <property type="term" value="F:iron ion binding"/>
    <property type="evidence" value="ECO:0007669"/>
    <property type="project" value="InterPro"/>
</dbReference>
<feature type="binding site" description="axial binding residue" evidence="9">
    <location>
        <position position="176"/>
    </location>
    <ligand>
        <name>heme c</name>
        <dbReference type="ChEBI" id="CHEBI:61717"/>
        <label>2</label>
    </ligand>
    <ligandPart>
        <name>Fe</name>
        <dbReference type="ChEBI" id="CHEBI:18248"/>
    </ligandPart>
</feature>
<dbReference type="STRING" id="66969.Lwal_2355"/>
<keyword evidence="13" id="KW-1185">Reference proteome</keyword>
<keyword evidence="10" id="KW-0732">Signal</keyword>
<evidence type="ECO:0000256" key="3">
    <source>
        <dbReference type="ARBA" id="ARBA00022617"/>
    </source>
</evidence>
<dbReference type="PIRSF" id="PIRSF000005">
    <property type="entry name" value="Cytochrome_c4"/>
    <property type="match status" value="1"/>
</dbReference>
<dbReference type="Gene3D" id="1.10.760.10">
    <property type="entry name" value="Cytochrome c-like domain"/>
    <property type="match status" value="2"/>
</dbReference>
<reference evidence="12 13" key="1">
    <citation type="submission" date="2015-11" db="EMBL/GenBank/DDBJ databases">
        <title>Genomic analysis of 38 Legionella species identifies large and diverse effector repertoires.</title>
        <authorList>
            <person name="Burstein D."/>
            <person name="Amaro F."/>
            <person name="Zusman T."/>
            <person name="Lifshitz Z."/>
            <person name="Cohen O."/>
            <person name="Gilbert J.A."/>
            <person name="Pupko T."/>
            <person name="Shuman H.A."/>
            <person name="Segal G."/>
        </authorList>
    </citation>
    <scope>NUCLEOTIDE SEQUENCE [LARGE SCALE GENOMIC DNA]</scope>
    <source>
        <strain evidence="12 13">ATCC 51914</strain>
    </source>
</reference>
<evidence type="ECO:0000259" key="11">
    <source>
        <dbReference type="PROSITE" id="PS51007"/>
    </source>
</evidence>
<feature type="binding site" description="axial binding residue" evidence="9">
    <location>
        <position position="76"/>
    </location>
    <ligand>
        <name>heme c</name>
        <dbReference type="ChEBI" id="CHEBI:61717"/>
        <label>1</label>
    </ligand>
    <ligandPart>
        <name>Fe</name>
        <dbReference type="ChEBI" id="CHEBI:18248"/>
    </ligandPart>
</feature>
<keyword evidence="2" id="KW-0813">Transport</keyword>
<evidence type="ECO:0000256" key="2">
    <source>
        <dbReference type="ARBA" id="ARBA00022448"/>
    </source>
</evidence>
<feature type="domain" description="Cytochrome c" evidence="11">
    <location>
        <begin position="16"/>
        <end position="99"/>
    </location>
</feature>
<dbReference type="GO" id="GO:0020037">
    <property type="term" value="F:heme binding"/>
    <property type="evidence" value="ECO:0007669"/>
    <property type="project" value="InterPro"/>
</dbReference>
<keyword evidence="5" id="KW-0574">Periplasm</keyword>
<feature type="binding site" description="covalent" evidence="8">
    <location>
        <position position="132"/>
    </location>
    <ligand>
        <name>heme c</name>
        <dbReference type="ChEBI" id="CHEBI:61717"/>
        <label>2</label>
    </ligand>
</feature>
<evidence type="ECO:0000256" key="1">
    <source>
        <dbReference type="ARBA" id="ARBA00004418"/>
    </source>
</evidence>
<dbReference type="InterPro" id="IPR050597">
    <property type="entry name" value="Cytochrome_c_Oxidase_Subunit"/>
</dbReference>
<dbReference type="RefSeq" id="WP_058480975.1">
    <property type="nucleotide sequence ID" value="NZ_CAAAIQ010000001.1"/>
</dbReference>
<dbReference type="PANTHER" id="PTHR33751">
    <property type="entry name" value="CBB3-TYPE CYTOCHROME C OXIDASE SUBUNIT FIXP"/>
    <property type="match status" value="1"/>
</dbReference>